<feature type="transmembrane region" description="Helical" evidence="1">
    <location>
        <begin position="72"/>
        <end position="100"/>
    </location>
</feature>
<keyword evidence="3" id="KW-1185">Reference proteome</keyword>
<keyword evidence="1" id="KW-0812">Transmembrane</keyword>
<dbReference type="eggNOG" id="ENOG502SXHQ">
    <property type="taxonomic scope" value="Eukaryota"/>
</dbReference>
<reference evidence="2 3" key="1">
    <citation type="submission" date="2013-03" db="EMBL/GenBank/DDBJ databases">
        <title>The Genome Sequence of Cladophialophora psammophila CBS 110553.</title>
        <authorList>
            <consortium name="The Broad Institute Genomics Platform"/>
            <person name="Cuomo C."/>
            <person name="de Hoog S."/>
            <person name="Gorbushina A."/>
            <person name="Walker B."/>
            <person name="Young S.K."/>
            <person name="Zeng Q."/>
            <person name="Gargeya S."/>
            <person name="Fitzgerald M."/>
            <person name="Haas B."/>
            <person name="Abouelleil A."/>
            <person name="Allen A.W."/>
            <person name="Alvarado L."/>
            <person name="Arachchi H.M."/>
            <person name="Berlin A.M."/>
            <person name="Chapman S.B."/>
            <person name="Gainer-Dewar J."/>
            <person name="Goldberg J."/>
            <person name="Griggs A."/>
            <person name="Gujja S."/>
            <person name="Hansen M."/>
            <person name="Howarth C."/>
            <person name="Imamovic A."/>
            <person name="Ireland A."/>
            <person name="Larimer J."/>
            <person name="McCowan C."/>
            <person name="Murphy C."/>
            <person name="Pearson M."/>
            <person name="Poon T.W."/>
            <person name="Priest M."/>
            <person name="Roberts A."/>
            <person name="Saif S."/>
            <person name="Shea T."/>
            <person name="Sisk P."/>
            <person name="Sykes S."/>
            <person name="Wortman J."/>
            <person name="Nusbaum C."/>
            <person name="Birren B."/>
        </authorList>
    </citation>
    <scope>NUCLEOTIDE SEQUENCE [LARGE SCALE GENOMIC DNA]</scope>
    <source>
        <strain evidence="2 3">CBS 110553</strain>
    </source>
</reference>
<keyword evidence="1" id="KW-1133">Transmembrane helix</keyword>
<evidence type="ECO:0000313" key="3">
    <source>
        <dbReference type="Proteomes" id="UP000019471"/>
    </source>
</evidence>
<evidence type="ECO:0008006" key="4">
    <source>
        <dbReference type="Google" id="ProtNLM"/>
    </source>
</evidence>
<dbReference type="AlphaFoldDB" id="W9WZR7"/>
<dbReference type="EMBL" id="AMGX01000009">
    <property type="protein sequence ID" value="EXJ70565.1"/>
    <property type="molecule type" value="Genomic_DNA"/>
</dbReference>
<organism evidence="2 3">
    <name type="scientific">Cladophialophora psammophila CBS 110553</name>
    <dbReference type="NCBI Taxonomy" id="1182543"/>
    <lineage>
        <taxon>Eukaryota</taxon>
        <taxon>Fungi</taxon>
        <taxon>Dikarya</taxon>
        <taxon>Ascomycota</taxon>
        <taxon>Pezizomycotina</taxon>
        <taxon>Eurotiomycetes</taxon>
        <taxon>Chaetothyriomycetidae</taxon>
        <taxon>Chaetothyriales</taxon>
        <taxon>Herpotrichiellaceae</taxon>
        <taxon>Cladophialophora</taxon>
    </lineage>
</organism>
<evidence type="ECO:0000256" key="1">
    <source>
        <dbReference type="SAM" id="Phobius"/>
    </source>
</evidence>
<comment type="caution">
    <text evidence="2">The sequence shown here is derived from an EMBL/GenBank/DDBJ whole genome shotgun (WGS) entry which is preliminary data.</text>
</comment>
<sequence>MDGLQVANASQEKQAVIVRQGQADKYTNSQAYTYPGAVSDQLGGSDYQASPPTPYNPPLARAPSRLPCGLSVLAYTILVAAVTLAICAAGFGGGIGAIAASKDKTCSTNNNDSPIGAQSQATTTITRTTGITATATSSTATSSPINGLVNDYTPLPPSTVNTTSLNCTTGTSVYSASGSQFQLTCDKNYPGNDIVSIITYTLDVCVEACANMNVLQAQTVCHGVMYNANLAMMVQNGNGNCWLKTAMQNPVDDDFPPSVGAALISSP</sequence>
<protein>
    <recommendedName>
        <fullName evidence="4">Apple domain-containing protein</fullName>
    </recommendedName>
</protein>
<name>W9WZR7_9EURO</name>
<accession>W9WZR7</accession>
<evidence type="ECO:0000313" key="2">
    <source>
        <dbReference type="EMBL" id="EXJ70565.1"/>
    </source>
</evidence>
<proteinExistence type="predicted"/>
<dbReference type="GeneID" id="19191344"/>
<dbReference type="STRING" id="1182543.W9WZR7"/>
<keyword evidence="1" id="KW-0472">Membrane</keyword>
<dbReference type="OrthoDB" id="5358884at2759"/>
<dbReference type="HOGENOM" id="CLU_081024_0_0_1"/>
<dbReference type="RefSeq" id="XP_007745417.1">
    <property type="nucleotide sequence ID" value="XM_007747227.1"/>
</dbReference>
<gene>
    <name evidence="2" type="ORF">A1O5_06635</name>
</gene>
<dbReference type="Proteomes" id="UP000019471">
    <property type="component" value="Unassembled WGS sequence"/>
</dbReference>